<dbReference type="Proteomes" id="UP000800041">
    <property type="component" value="Unassembled WGS sequence"/>
</dbReference>
<gene>
    <name evidence="2" type="ORF">K402DRAFT_466326</name>
</gene>
<protein>
    <submittedName>
        <fullName evidence="2">Uncharacterized protein</fullName>
    </submittedName>
</protein>
<keyword evidence="3" id="KW-1185">Reference proteome</keyword>
<sequence>MSVVLEIIDFTRCAAAAAFPFVFGPRCPDDLNIKPTTYLTGFLLGVVACLFLLRRHNWQEWPSFQKPHQTAHSERSEAGVGSSEARLESSEAGVGSSVARLESSDDALVKSPEAHLKGPGVRVESPKARFESLEAQVDDIQAISKQLWCRSDELMIRRRSPRIYNEFADYGLYMEYPLLLDDFDGLISRLPKLGGDFSSFERLMGHESEFEDRFRKLHGRYQTMVALCHESSRAVHDAFAGMRVTPAAETVQQIMG</sequence>
<name>A0A6G1GQS6_9PEZI</name>
<proteinExistence type="predicted"/>
<feature type="region of interest" description="Disordered" evidence="1">
    <location>
        <begin position="64"/>
        <end position="96"/>
    </location>
</feature>
<evidence type="ECO:0000256" key="1">
    <source>
        <dbReference type="SAM" id="MobiDB-lite"/>
    </source>
</evidence>
<accession>A0A6G1GQS6</accession>
<evidence type="ECO:0000313" key="2">
    <source>
        <dbReference type="EMBL" id="KAF1983088.1"/>
    </source>
</evidence>
<evidence type="ECO:0000313" key="3">
    <source>
        <dbReference type="Proteomes" id="UP000800041"/>
    </source>
</evidence>
<organism evidence="2 3">
    <name type="scientific">Aulographum hederae CBS 113979</name>
    <dbReference type="NCBI Taxonomy" id="1176131"/>
    <lineage>
        <taxon>Eukaryota</taxon>
        <taxon>Fungi</taxon>
        <taxon>Dikarya</taxon>
        <taxon>Ascomycota</taxon>
        <taxon>Pezizomycotina</taxon>
        <taxon>Dothideomycetes</taxon>
        <taxon>Pleosporomycetidae</taxon>
        <taxon>Aulographales</taxon>
        <taxon>Aulographaceae</taxon>
    </lineage>
</organism>
<dbReference type="EMBL" id="ML977178">
    <property type="protein sequence ID" value="KAF1983088.1"/>
    <property type="molecule type" value="Genomic_DNA"/>
</dbReference>
<reference evidence="2" key="1">
    <citation type="journal article" date="2020" name="Stud. Mycol.">
        <title>101 Dothideomycetes genomes: a test case for predicting lifestyles and emergence of pathogens.</title>
        <authorList>
            <person name="Haridas S."/>
            <person name="Albert R."/>
            <person name="Binder M."/>
            <person name="Bloem J."/>
            <person name="Labutti K."/>
            <person name="Salamov A."/>
            <person name="Andreopoulos B."/>
            <person name="Baker S."/>
            <person name="Barry K."/>
            <person name="Bills G."/>
            <person name="Bluhm B."/>
            <person name="Cannon C."/>
            <person name="Castanera R."/>
            <person name="Culley D."/>
            <person name="Daum C."/>
            <person name="Ezra D."/>
            <person name="Gonzalez J."/>
            <person name="Henrissat B."/>
            <person name="Kuo A."/>
            <person name="Liang C."/>
            <person name="Lipzen A."/>
            <person name="Lutzoni F."/>
            <person name="Magnuson J."/>
            <person name="Mondo S."/>
            <person name="Nolan M."/>
            <person name="Ohm R."/>
            <person name="Pangilinan J."/>
            <person name="Park H.-J."/>
            <person name="Ramirez L."/>
            <person name="Alfaro M."/>
            <person name="Sun H."/>
            <person name="Tritt A."/>
            <person name="Yoshinaga Y."/>
            <person name="Zwiers L.-H."/>
            <person name="Turgeon B."/>
            <person name="Goodwin S."/>
            <person name="Spatafora J."/>
            <person name="Crous P."/>
            <person name="Grigoriev I."/>
        </authorList>
    </citation>
    <scope>NUCLEOTIDE SEQUENCE</scope>
    <source>
        <strain evidence="2">CBS 113979</strain>
    </source>
</reference>
<dbReference type="AlphaFoldDB" id="A0A6G1GQS6"/>